<evidence type="ECO:0000313" key="2">
    <source>
        <dbReference type="Proteomes" id="UP000886998"/>
    </source>
</evidence>
<dbReference type="InterPro" id="IPR052030">
    <property type="entry name" value="Peptidase_M20/M20A_hydrolases"/>
</dbReference>
<organism evidence="1 2">
    <name type="scientific">Trichonephila inaurata madagascariensis</name>
    <dbReference type="NCBI Taxonomy" id="2747483"/>
    <lineage>
        <taxon>Eukaryota</taxon>
        <taxon>Metazoa</taxon>
        <taxon>Ecdysozoa</taxon>
        <taxon>Arthropoda</taxon>
        <taxon>Chelicerata</taxon>
        <taxon>Arachnida</taxon>
        <taxon>Araneae</taxon>
        <taxon>Araneomorphae</taxon>
        <taxon>Entelegynae</taxon>
        <taxon>Araneoidea</taxon>
        <taxon>Nephilidae</taxon>
        <taxon>Trichonephila</taxon>
        <taxon>Trichonephila inaurata</taxon>
    </lineage>
</organism>
<dbReference type="SUPFAM" id="SSF53187">
    <property type="entry name" value="Zn-dependent exopeptidases"/>
    <property type="match status" value="1"/>
</dbReference>
<evidence type="ECO:0000313" key="1">
    <source>
        <dbReference type="EMBL" id="GFS32917.1"/>
    </source>
</evidence>
<accession>A0A8X6JI84</accession>
<proteinExistence type="predicted"/>
<keyword evidence="2" id="KW-1185">Reference proteome</keyword>
<sequence>MSHLVGKVIQENESLFKDISHKIWSNPELSFQETYAHDLLTAALEKFGFEVQKNYLLPTAFRAEFCNSKVFLVDTVQMTRSSASKRHLTPLIDFRSKREQLETPLCLKSSVF</sequence>
<dbReference type="PANTHER" id="PTHR30575">
    <property type="entry name" value="PEPTIDASE M20"/>
    <property type="match status" value="1"/>
</dbReference>
<dbReference type="Gene3D" id="3.40.630.10">
    <property type="entry name" value="Zn peptidases"/>
    <property type="match status" value="1"/>
</dbReference>
<dbReference type="GO" id="GO:0016805">
    <property type="term" value="F:dipeptidase activity"/>
    <property type="evidence" value="ECO:0007669"/>
    <property type="project" value="TreeGrafter"/>
</dbReference>
<gene>
    <name evidence="1" type="primary">Pm20d2_7</name>
    <name evidence="1" type="ORF">TNIN_156191</name>
</gene>
<reference evidence="1" key="1">
    <citation type="submission" date="2020-08" db="EMBL/GenBank/DDBJ databases">
        <title>Multicomponent nature underlies the extraordinary mechanical properties of spider dragline silk.</title>
        <authorList>
            <person name="Kono N."/>
            <person name="Nakamura H."/>
            <person name="Mori M."/>
            <person name="Yoshida Y."/>
            <person name="Ohtoshi R."/>
            <person name="Malay A.D."/>
            <person name="Moran D.A.P."/>
            <person name="Tomita M."/>
            <person name="Numata K."/>
            <person name="Arakawa K."/>
        </authorList>
    </citation>
    <scope>NUCLEOTIDE SEQUENCE</scope>
</reference>
<dbReference type="OrthoDB" id="6119954at2759"/>
<dbReference type="EMBL" id="BMAV01024401">
    <property type="protein sequence ID" value="GFS32917.1"/>
    <property type="molecule type" value="Genomic_DNA"/>
</dbReference>
<dbReference type="PANTHER" id="PTHR30575:SF0">
    <property type="entry name" value="XAA-ARG DIPEPTIDASE"/>
    <property type="match status" value="1"/>
</dbReference>
<dbReference type="Proteomes" id="UP000886998">
    <property type="component" value="Unassembled WGS sequence"/>
</dbReference>
<protein>
    <submittedName>
        <fullName evidence="1">Peptidase M20 domain-containing protein 2</fullName>
    </submittedName>
</protein>
<dbReference type="AlphaFoldDB" id="A0A8X6JI84"/>
<comment type="caution">
    <text evidence="1">The sequence shown here is derived from an EMBL/GenBank/DDBJ whole genome shotgun (WGS) entry which is preliminary data.</text>
</comment>
<name>A0A8X6JI84_9ARAC</name>